<evidence type="ECO:0000256" key="5">
    <source>
        <dbReference type="ARBA" id="ARBA00023242"/>
    </source>
</evidence>
<dbReference type="InterPro" id="IPR033489">
    <property type="entry name" value="RBBP6"/>
</dbReference>
<evidence type="ECO:0000313" key="8">
    <source>
        <dbReference type="Proteomes" id="UP000011083"/>
    </source>
</evidence>
<keyword evidence="4" id="KW-0862">Zinc</keyword>
<dbReference type="RefSeq" id="XP_004356443.1">
    <property type="nucleotide sequence ID" value="XM_004356390.1"/>
</dbReference>
<keyword evidence="2" id="KW-0479">Metal-binding</keyword>
<gene>
    <name evidence="7" type="ORF">ACA1_170950</name>
</gene>
<dbReference type="SMART" id="SM01180">
    <property type="entry name" value="DWNN"/>
    <property type="match status" value="1"/>
</dbReference>
<dbReference type="PANTHER" id="PTHR15439">
    <property type="entry name" value="RETINOBLASTOMA-BINDING PROTEIN 6"/>
    <property type="match status" value="1"/>
</dbReference>
<dbReference type="OMA" id="SKKWGTI"/>
<keyword evidence="3" id="KW-0863">Zinc-finger</keyword>
<evidence type="ECO:0000256" key="4">
    <source>
        <dbReference type="ARBA" id="ARBA00022833"/>
    </source>
</evidence>
<organism evidence="7 8">
    <name type="scientific">Acanthamoeba castellanii (strain ATCC 30010 / Neff)</name>
    <dbReference type="NCBI Taxonomy" id="1257118"/>
    <lineage>
        <taxon>Eukaryota</taxon>
        <taxon>Amoebozoa</taxon>
        <taxon>Discosea</taxon>
        <taxon>Longamoebia</taxon>
        <taxon>Centramoebida</taxon>
        <taxon>Acanthamoebidae</taxon>
        <taxon>Acanthamoeba</taxon>
    </lineage>
</organism>
<dbReference type="Pfam" id="PF08783">
    <property type="entry name" value="DWNN"/>
    <property type="match status" value="1"/>
</dbReference>
<dbReference type="GO" id="GO:0005634">
    <property type="term" value="C:nucleus"/>
    <property type="evidence" value="ECO:0007669"/>
    <property type="project" value="UniProtKB-SubCell"/>
</dbReference>
<dbReference type="GO" id="GO:0006511">
    <property type="term" value="P:ubiquitin-dependent protein catabolic process"/>
    <property type="evidence" value="ECO:0007669"/>
    <property type="project" value="TreeGrafter"/>
</dbReference>
<evidence type="ECO:0000256" key="2">
    <source>
        <dbReference type="ARBA" id="ARBA00022723"/>
    </source>
</evidence>
<keyword evidence="5" id="KW-0539">Nucleus</keyword>
<dbReference type="GO" id="GO:0008270">
    <property type="term" value="F:zinc ion binding"/>
    <property type="evidence" value="ECO:0007669"/>
    <property type="project" value="UniProtKB-KW"/>
</dbReference>
<proteinExistence type="predicted"/>
<dbReference type="Gene3D" id="3.10.20.90">
    <property type="entry name" value="Phosphatidylinositol 3-kinase Catalytic Subunit, Chain A, domain 1"/>
    <property type="match status" value="1"/>
</dbReference>
<dbReference type="OrthoDB" id="106784at2759"/>
<comment type="subcellular location">
    <subcellularLocation>
        <location evidence="1">Nucleus</location>
    </subcellularLocation>
</comment>
<dbReference type="GeneID" id="14925561"/>
<keyword evidence="8" id="KW-1185">Reference proteome</keyword>
<evidence type="ECO:0000313" key="7">
    <source>
        <dbReference type="EMBL" id="ELR24543.1"/>
    </source>
</evidence>
<reference evidence="7 8" key="1">
    <citation type="journal article" date="2013" name="Genome Biol.">
        <title>Genome of Acanthamoeba castellanii highlights extensive lateral gene transfer and early evolution of tyrosine kinase signaling.</title>
        <authorList>
            <person name="Clarke M."/>
            <person name="Lohan A.J."/>
            <person name="Liu B."/>
            <person name="Lagkouvardos I."/>
            <person name="Roy S."/>
            <person name="Zafar N."/>
            <person name="Bertelli C."/>
            <person name="Schilde C."/>
            <person name="Kianianmomeni A."/>
            <person name="Burglin T.R."/>
            <person name="Frech C."/>
            <person name="Turcotte B."/>
            <person name="Kopec K.O."/>
            <person name="Synnott J.M."/>
            <person name="Choo C."/>
            <person name="Paponov I."/>
            <person name="Finkler A."/>
            <person name="Soon Heng Tan C."/>
            <person name="Hutchins A.P."/>
            <person name="Weinmeier T."/>
            <person name="Rattei T."/>
            <person name="Chu J.S."/>
            <person name="Gimenez G."/>
            <person name="Irimia M."/>
            <person name="Rigden D.J."/>
            <person name="Fitzpatrick D.A."/>
            <person name="Lorenzo-Morales J."/>
            <person name="Bateman A."/>
            <person name="Chiu C.H."/>
            <person name="Tang P."/>
            <person name="Hegemann P."/>
            <person name="Fromm H."/>
            <person name="Raoult D."/>
            <person name="Greub G."/>
            <person name="Miranda-Saavedra D."/>
            <person name="Chen N."/>
            <person name="Nash P."/>
            <person name="Ginger M.L."/>
            <person name="Horn M."/>
            <person name="Schaap P."/>
            <person name="Caler L."/>
            <person name="Loftus B."/>
        </authorList>
    </citation>
    <scope>NUCLEOTIDE SEQUENCE [LARGE SCALE GENOMIC DNA]</scope>
    <source>
        <strain evidence="7 8">Neff</strain>
    </source>
</reference>
<dbReference type="GO" id="GO:0016567">
    <property type="term" value="P:protein ubiquitination"/>
    <property type="evidence" value="ECO:0007669"/>
    <property type="project" value="InterPro"/>
</dbReference>
<dbReference type="PROSITE" id="PS51282">
    <property type="entry name" value="DWNN"/>
    <property type="match status" value="1"/>
</dbReference>
<accession>L8HIM7</accession>
<name>L8HIM7_ACACF</name>
<dbReference type="GO" id="GO:0006397">
    <property type="term" value="P:mRNA processing"/>
    <property type="evidence" value="ECO:0007669"/>
    <property type="project" value="InterPro"/>
</dbReference>
<evidence type="ECO:0000256" key="1">
    <source>
        <dbReference type="ARBA" id="ARBA00004123"/>
    </source>
</evidence>
<evidence type="ECO:0000259" key="6">
    <source>
        <dbReference type="PROSITE" id="PS51282"/>
    </source>
</evidence>
<evidence type="ECO:0000256" key="3">
    <source>
        <dbReference type="ARBA" id="ARBA00022771"/>
    </source>
</evidence>
<dbReference type="InterPro" id="IPR014891">
    <property type="entry name" value="DWNN_domain"/>
</dbReference>
<dbReference type="Proteomes" id="UP000011083">
    <property type="component" value="Unassembled WGS sequence"/>
</dbReference>
<dbReference type="EMBL" id="KB007811">
    <property type="protein sequence ID" value="ELR24543.1"/>
    <property type="molecule type" value="Genomic_DNA"/>
</dbReference>
<dbReference type="GO" id="GO:0061630">
    <property type="term" value="F:ubiquitin protein ligase activity"/>
    <property type="evidence" value="ECO:0007669"/>
    <property type="project" value="InterPro"/>
</dbReference>
<protein>
    <submittedName>
        <fullName evidence="7">DWNN domain containing protein</fullName>
    </submittedName>
</protein>
<feature type="domain" description="DWNN" evidence="6">
    <location>
        <begin position="3"/>
        <end position="77"/>
    </location>
</feature>
<dbReference type="PANTHER" id="PTHR15439:SF0">
    <property type="entry name" value="CELL DIVISION CYCLE AND APOPTOSIS REGULATOR PROTEIN 1-RELATED"/>
    <property type="match status" value="1"/>
</dbReference>
<sequence>MSVHYKFKSAKDFSTINFDGSYISVGDLKRAIVEQKKLGKSIENFDLQITNAQTNGVFVAILPPASPRADGAHGYYY</sequence>
<dbReference type="VEuPathDB" id="AmoebaDB:ACA1_170950"/>
<dbReference type="STRING" id="1257118.L8HIM7"/>
<dbReference type="KEGG" id="acan:ACA1_170950"/>
<dbReference type="AlphaFoldDB" id="L8HIM7"/>